<dbReference type="PANTHER" id="PTHR10120">
    <property type="entry name" value="CAAX PRENYL PROTEASE 1"/>
    <property type="match status" value="1"/>
</dbReference>
<feature type="transmembrane region" description="Helical" evidence="15">
    <location>
        <begin position="129"/>
        <end position="150"/>
    </location>
</feature>
<keyword evidence="10 15" id="KW-0472">Membrane</keyword>
<dbReference type="EMBL" id="QKWK01000002">
    <property type="protein sequence ID" value="TXT13377.1"/>
    <property type="molecule type" value="Genomic_DNA"/>
</dbReference>
<name>A0A7D8ZWS7_VANHU</name>
<evidence type="ECO:0000259" key="16">
    <source>
        <dbReference type="Pfam" id="PF01435"/>
    </source>
</evidence>
<evidence type="ECO:0000256" key="1">
    <source>
        <dbReference type="ARBA" id="ARBA00004477"/>
    </source>
</evidence>
<feature type="active site" evidence="13">
    <location>
        <position position="305"/>
    </location>
</feature>
<keyword evidence="9 15" id="KW-0482">Metalloprotease</keyword>
<evidence type="ECO:0000256" key="15">
    <source>
        <dbReference type="RuleBase" id="RU366005"/>
    </source>
</evidence>
<feature type="domain" description="CAAX prenyl protease 1 N-terminal" evidence="17">
    <location>
        <begin position="57"/>
        <end position="231"/>
    </location>
</feature>
<keyword evidence="3 15" id="KW-0812">Transmembrane</keyword>
<evidence type="ECO:0000256" key="13">
    <source>
        <dbReference type="PIRSR" id="PIRSR627057-1"/>
    </source>
</evidence>
<comment type="similarity">
    <text evidence="12 15">Belongs to the peptidase M48A family.</text>
</comment>
<keyword evidence="8 15" id="KW-1133">Transmembrane helix</keyword>
<dbReference type="AlphaFoldDB" id="A0A7D8ZWS7"/>
<evidence type="ECO:0000256" key="6">
    <source>
        <dbReference type="ARBA" id="ARBA00022824"/>
    </source>
</evidence>
<dbReference type="EC" id="3.4.24.84" evidence="15"/>
<feature type="active site" description="Proton donor" evidence="13">
    <location>
        <position position="397"/>
    </location>
</feature>
<feature type="binding site" evidence="14">
    <location>
        <position position="393"/>
    </location>
    <ligand>
        <name>Zn(2+)</name>
        <dbReference type="ChEBI" id="CHEBI:29105"/>
        <note>catalytic</note>
    </ligand>
</feature>
<comment type="caution">
    <text evidence="18">The sequence shown here is derived from an EMBL/GenBank/DDBJ whole genome shotgun (WGS) entry which is preliminary data.</text>
</comment>
<keyword evidence="19" id="KW-1185">Reference proteome</keyword>
<dbReference type="InterPro" id="IPR032456">
    <property type="entry name" value="Peptidase_M48_N"/>
</dbReference>
<evidence type="ECO:0000256" key="14">
    <source>
        <dbReference type="PIRSR" id="PIRSR627057-2"/>
    </source>
</evidence>
<dbReference type="Pfam" id="PF16491">
    <property type="entry name" value="Peptidase_M48_N"/>
    <property type="match status" value="1"/>
</dbReference>
<sequence>MSGIVTALDSVIGRLADLADTPSIPYRTAVVWLSGLQTAWELYVDRRQIPKFSVPIPPPELKNHLKKDTFKKAQAYGRDKLNYSIANTIYSFAVGLAFIYFGVYAATWDSTGRFMARVGIAASRTIVHSLLWMAYLTLITAIPGLAWSYYYTFVLEEKHGFNKSTVKLFITDTLKTWLLTAVIGLPVLAGFLKIIDIAGKNFVAWLMLFLLGIQLILQIVFPIFIQPLFNKFTPLPEGELRTRVEALASKLKFPLTHLYVIDGSKRSSHSNAYFYGLPWSKRIVIYDTLIKDSTPAEVEAVLAHELGHWYLSHPSRLILIAQGHLLFTLVIFSIFIHNKALFEAFGFDPRLAVSSPSGGSQPVVIGFILYQLLFEPLDTVVKFFMNSKTRKYEYQADAFAVQLGFKKELGDALIKLHVNNLSSPHSDRLYSAYHHSHPTLPERLRAMDDYTGEHWLKLSPQAKKEEIAEQHKKED</sequence>
<feature type="binding site" evidence="14">
    <location>
        <position position="308"/>
    </location>
    <ligand>
        <name>Zn(2+)</name>
        <dbReference type="ChEBI" id="CHEBI:29105"/>
        <note>catalytic</note>
    </ligand>
</feature>
<evidence type="ECO:0000256" key="2">
    <source>
        <dbReference type="ARBA" id="ARBA00022670"/>
    </source>
</evidence>
<dbReference type="FunFam" id="3.30.2010.10:FF:000002">
    <property type="entry name" value="CAAX prenyl protease"/>
    <property type="match status" value="1"/>
</dbReference>
<reference evidence="18 19" key="1">
    <citation type="journal article" date="2019" name="PLoS Genet.">
        <title>Convergent evolution of linked mating-type loci in basidiomycete fungi.</title>
        <authorList>
            <person name="Sun S."/>
            <person name="Coelho M.A."/>
            <person name="Heitman J."/>
            <person name="Nowrousian M."/>
        </authorList>
    </citation>
    <scope>NUCLEOTIDE SEQUENCE [LARGE SCALE GENOMIC DNA]</scope>
    <source>
        <strain evidence="18 19">CBS 4282</strain>
    </source>
</reference>
<comment type="cofactor">
    <cofactor evidence="14 15">
        <name>Zn(2+)</name>
        <dbReference type="ChEBI" id="CHEBI:29105"/>
    </cofactor>
    <text evidence="14 15">Binds 1 zinc ion per subunit.</text>
</comment>
<dbReference type="GO" id="GO:0071586">
    <property type="term" value="P:CAAX-box protein processing"/>
    <property type="evidence" value="ECO:0007669"/>
    <property type="project" value="UniProtKB-UniRule"/>
</dbReference>
<dbReference type="Proteomes" id="UP000473826">
    <property type="component" value="Unassembled WGS sequence"/>
</dbReference>
<comment type="function">
    <text evidence="15">Proteolytically removes the C-terminal three residues of farnesylated proteins.</text>
</comment>
<comment type="catalytic activity">
    <reaction evidence="11 15">
        <text>Hydrolyzes the peptide bond -P2-(S-farnesyl or geranylgeranyl)C-P1'-P2'-P3'-COOH where P1' and P2' are amino acids with aliphatic side chains and P3' is any C-terminal residue.</text>
        <dbReference type="EC" id="3.4.24.84"/>
    </reaction>
</comment>
<dbReference type="GO" id="GO:0005789">
    <property type="term" value="C:endoplasmic reticulum membrane"/>
    <property type="evidence" value="ECO:0007669"/>
    <property type="project" value="UniProtKB-SubCell"/>
</dbReference>
<evidence type="ECO:0000256" key="8">
    <source>
        <dbReference type="ARBA" id="ARBA00022989"/>
    </source>
</evidence>
<evidence type="ECO:0000256" key="9">
    <source>
        <dbReference type="ARBA" id="ARBA00023049"/>
    </source>
</evidence>
<proteinExistence type="inferred from homology"/>
<organism evidence="18 19">
    <name type="scientific">Vanrija humicola</name>
    <name type="common">Yeast</name>
    <name type="synonym">Cryptococcus humicola</name>
    <dbReference type="NCBI Taxonomy" id="5417"/>
    <lineage>
        <taxon>Eukaryota</taxon>
        <taxon>Fungi</taxon>
        <taxon>Dikarya</taxon>
        <taxon>Basidiomycota</taxon>
        <taxon>Agaricomycotina</taxon>
        <taxon>Tremellomycetes</taxon>
        <taxon>Trichosporonales</taxon>
        <taxon>Trichosporonaceae</taxon>
        <taxon>Vanrija</taxon>
    </lineage>
</organism>
<gene>
    <name evidence="18" type="ORF">VHUM_00744</name>
</gene>
<dbReference type="OrthoDB" id="360839at2759"/>
<dbReference type="Pfam" id="PF01435">
    <property type="entry name" value="Peptidase_M48"/>
    <property type="match status" value="1"/>
</dbReference>
<keyword evidence="4 14" id="KW-0479">Metal-binding</keyword>
<keyword evidence="7 14" id="KW-0862">Zinc</keyword>
<evidence type="ECO:0000313" key="18">
    <source>
        <dbReference type="EMBL" id="TXT13377.1"/>
    </source>
</evidence>
<evidence type="ECO:0000256" key="10">
    <source>
        <dbReference type="ARBA" id="ARBA00023136"/>
    </source>
</evidence>
<dbReference type="Gene3D" id="3.30.2010.10">
    <property type="entry name" value="Metalloproteases ('zincins'), catalytic domain"/>
    <property type="match status" value="1"/>
</dbReference>
<dbReference type="GO" id="GO:0004222">
    <property type="term" value="F:metalloendopeptidase activity"/>
    <property type="evidence" value="ECO:0007669"/>
    <property type="project" value="UniProtKB-UniRule"/>
</dbReference>
<dbReference type="CDD" id="cd07343">
    <property type="entry name" value="M48A_Zmpste24p_like"/>
    <property type="match status" value="1"/>
</dbReference>
<feature type="domain" description="Peptidase M48" evidence="16">
    <location>
        <begin position="235"/>
        <end position="449"/>
    </location>
</feature>
<evidence type="ECO:0000256" key="4">
    <source>
        <dbReference type="ARBA" id="ARBA00022723"/>
    </source>
</evidence>
<feature type="transmembrane region" description="Helical" evidence="15">
    <location>
        <begin position="177"/>
        <end position="195"/>
    </location>
</feature>
<feature type="binding site" evidence="14">
    <location>
        <position position="304"/>
    </location>
    <ligand>
        <name>Zn(2+)</name>
        <dbReference type="ChEBI" id="CHEBI:29105"/>
        <note>catalytic</note>
    </ligand>
</feature>
<evidence type="ECO:0000256" key="11">
    <source>
        <dbReference type="ARBA" id="ARBA00044456"/>
    </source>
</evidence>
<comment type="subcellular location">
    <subcellularLocation>
        <location evidence="1 15">Endoplasmic reticulum membrane</location>
        <topology evidence="1 15">Multi-pass membrane protein</topology>
    </subcellularLocation>
</comment>
<evidence type="ECO:0000313" key="19">
    <source>
        <dbReference type="Proteomes" id="UP000473826"/>
    </source>
</evidence>
<keyword evidence="6 15" id="KW-0256">Endoplasmic reticulum</keyword>
<evidence type="ECO:0000256" key="12">
    <source>
        <dbReference type="ARBA" id="ARBA00060927"/>
    </source>
</evidence>
<evidence type="ECO:0000256" key="5">
    <source>
        <dbReference type="ARBA" id="ARBA00022801"/>
    </source>
</evidence>
<accession>A0A7D8ZWS7</accession>
<keyword evidence="2 15" id="KW-0645">Protease</keyword>
<evidence type="ECO:0000256" key="7">
    <source>
        <dbReference type="ARBA" id="ARBA00022833"/>
    </source>
</evidence>
<feature type="transmembrane region" description="Helical" evidence="15">
    <location>
        <begin position="89"/>
        <end position="108"/>
    </location>
</feature>
<evidence type="ECO:0000259" key="17">
    <source>
        <dbReference type="Pfam" id="PF16491"/>
    </source>
</evidence>
<protein>
    <recommendedName>
        <fullName evidence="15">CAAX prenyl protease</fullName>
        <ecNumber evidence="15">3.4.24.84</ecNumber>
    </recommendedName>
</protein>
<dbReference type="GO" id="GO:0046872">
    <property type="term" value="F:metal ion binding"/>
    <property type="evidence" value="ECO:0007669"/>
    <property type="project" value="UniProtKB-UniRule"/>
</dbReference>
<keyword evidence="5 15" id="KW-0378">Hydrolase</keyword>
<feature type="transmembrane region" description="Helical" evidence="15">
    <location>
        <begin position="202"/>
        <end position="225"/>
    </location>
</feature>
<evidence type="ECO:0000256" key="3">
    <source>
        <dbReference type="ARBA" id="ARBA00022692"/>
    </source>
</evidence>
<dbReference type="InterPro" id="IPR027057">
    <property type="entry name" value="CAXX_Prtase_1"/>
</dbReference>
<dbReference type="InterPro" id="IPR001915">
    <property type="entry name" value="Peptidase_M48"/>
</dbReference>
<feature type="transmembrane region" description="Helical" evidence="15">
    <location>
        <begin position="317"/>
        <end position="336"/>
    </location>
</feature>